<dbReference type="Pfam" id="PF00096">
    <property type="entry name" value="zf-C2H2"/>
    <property type="match status" value="1"/>
</dbReference>
<feature type="domain" description="C2H2-type" evidence="19">
    <location>
        <begin position="941"/>
        <end position="969"/>
    </location>
</feature>
<evidence type="ECO:0000256" key="16">
    <source>
        <dbReference type="ARBA" id="ARBA00068631"/>
    </source>
</evidence>
<feature type="compositionally biased region" description="Basic and acidic residues" evidence="18">
    <location>
        <begin position="1001"/>
        <end position="1014"/>
    </location>
</feature>
<evidence type="ECO:0000256" key="15">
    <source>
        <dbReference type="ARBA" id="ARBA00023242"/>
    </source>
</evidence>
<dbReference type="SMART" id="SM00355">
    <property type="entry name" value="ZnF_C2H2"/>
    <property type="match status" value="10"/>
</dbReference>
<keyword evidence="13" id="KW-0238">DNA-binding</keyword>
<evidence type="ECO:0000256" key="11">
    <source>
        <dbReference type="ARBA" id="ARBA00022990"/>
    </source>
</evidence>
<dbReference type="Proteomes" id="UP000327493">
    <property type="component" value="Chromosome 16"/>
</dbReference>
<feature type="compositionally biased region" description="Low complexity" evidence="18">
    <location>
        <begin position="732"/>
        <end position="749"/>
    </location>
</feature>
<sequence length="1297" mass="140750">MPPLGSRGIDILATGYHGTGRDHAPAVACCWLDVGVLRNAAHRWKEEGKGLASGWRGTEARGRTMGDMKTPDFDDLLAAFDIPDIVDPKAAIESGPNNDHDGQVKQPSSQVNSNEDESHNPSTGQDIGVSVIVKNIQNTDTSEHGEIISEEDGQFHPQSHSGGTGNGLHNVFLKNVWIAPREKKQQVNNQSSTFNQFSPISSAEEFDDDDKIEVDDPRDKQGGQSFFRSTTRTEDQNSKYSVSVDNVSRPRANRDQNPDQNKNTDGTLGGSKSNEPPQSSLHEVEYLKETVPKSQGLECNEAEEPMGLVNVSSVSQIKAKSSAKLSSCIAAIAALSAKKACATDLGFLDSPTTQKEANLINTNPRAPEKLQEQESALEFAKRLLTKQPDSPSSVMSEGSSKDSPASSTDAPVIPKVRIKTIKTSSGQIKRTVTRVVPEFDPEGLKKDDNSLLVIATTSTISSSHTTVLATTGGPSIEIAKQMTIKPVATAFLPVSAVKTAGSKVINLKLANNTTVKATVIPAASVQSASSAILKAANAIQQQTVMVPASSLANPKLVPKTVHFSKINLQPQTVSSAVCDLKQAVSSSRHQQQVKQQTILAGRTSKKVSRIQVFTSSQSLVVDAFNKVLSSVNPVPVYVPNLSPPTSSCILLPSRGYKCLECGDSFALERSLTHHYDRRSVRIEVTCNHCAKSLVFYNKCSLLSHARGHKDKGVVMQCSHLILKPIPADQMITTSPSSGPPNNTGTTPTPQAHTSTSQISGKSAGGGSQNTVISAPCSASLVAAMPLEYDASKLCRHSLKKHVPSAKCFSQISAAFCHTSESTSTSLRTSALSVVPAADLSTSNHMSPRTACITPVESATATLKSHIQSSHCEIFYKCPLCPMAFKSAPATQSHENTQHPGIKAGEPKVIYKCSMCDTVFTLQSLLYTHFDQHIVNHKVSVFKCPDCSMHYAQKQLMLDHIKAIHGTLKTIEGPPNLGIHLPLSTKPTNSNSANSNSPSNNNKKDGENISCQDKREKRRSPSPMKTMKTNSNCSADLKNPPGSGYTCRECSGLFSSREDFVAHMRREHGKILKKHPCRQCDKSFSSSHSLCRHNPLSQPFTKRVLLDQHLHLMHKVKDPEGKAVNSDNIEALPDKETTLSPKRKPEEDEGSPGLNCRGSDSQPLKRLKVNILKVHKCAVCGFTTEDIGAFHEHIPQHKSDGSSYQCQECGLCYTSHRSLARHLFIVHRLKEPQGLARYNARGKDDDESQRENQLDDGTPNTKCKVCSKMFETEGNLKTHMRTHGMAFIKSKRLSAAEK</sequence>
<dbReference type="GO" id="GO:0008270">
    <property type="term" value="F:zinc ion binding"/>
    <property type="evidence" value="ECO:0007669"/>
    <property type="project" value="UniProtKB-KW"/>
</dbReference>
<comment type="subcellular location">
    <subcellularLocation>
        <location evidence="2">Nucleus</location>
    </subcellularLocation>
</comment>
<keyword evidence="21" id="KW-1185">Reference proteome</keyword>
<keyword evidence="15" id="KW-0539">Nucleus</keyword>
<dbReference type="FunFam" id="3.30.160.60:FF:003507">
    <property type="entry name" value="Zinc finger protein 226-like Protein"/>
    <property type="match status" value="1"/>
</dbReference>
<feature type="region of interest" description="Disordered" evidence="18">
    <location>
        <begin position="89"/>
        <end position="129"/>
    </location>
</feature>
<keyword evidence="4" id="KW-1017">Isopeptide bond</keyword>
<proteinExistence type="inferred from homology"/>
<dbReference type="GO" id="GO:0005634">
    <property type="term" value="C:nucleus"/>
    <property type="evidence" value="ECO:0007669"/>
    <property type="project" value="UniProtKB-SubCell"/>
</dbReference>
<keyword evidence="14" id="KW-0804">Transcription</keyword>
<feature type="compositionally biased region" description="Acidic residues" evidence="18">
    <location>
        <begin position="204"/>
        <end position="213"/>
    </location>
</feature>
<dbReference type="InterPro" id="IPR041697">
    <property type="entry name" value="Znf-C2H2_11"/>
</dbReference>
<feature type="region of interest" description="Disordered" evidence="18">
    <location>
        <begin position="1236"/>
        <end position="1258"/>
    </location>
</feature>
<comment type="caution">
    <text evidence="20">The sequence shown here is derived from an EMBL/GenBank/DDBJ whole genome shotgun (WGS) entry which is preliminary data.</text>
</comment>
<dbReference type="PROSITE" id="PS00028">
    <property type="entry name" value="ZINC_FINGER_C2H2_1"/>
    <property type="match status" value="6"/>
</dbReference>
<reference evidence="20 21" key="1">
    <citation type="submission" date="2019-08" db="EMBL/GenBank/DDBJ databases">
        <title>A chromosome-level genome assembly, high-density linkage maps, and genome scans reveal the genomic architecture of hybrid incompatibilities underlying speciation via character displacement in darters (Percidae: Etheostominae).</title>
        <authorList>
            <person name="Moran R.L."/>
            <person name="Catchen J.M."/>
            <person name="Fuller R.C."/>
        </authorList>
    </citation>
    <scope>NUCLEOTIDE SEQUENCE [LARGE SCALE GENOMIC DNA]</scope>
    <source>
        <strain evidence="20">EspeVRDwgs_2016</strain>
        <tissue evidence="20">Muscle</tissue>
    </source>
</reference>
<evidence type="ECO:0000256" key="17">
    <source>
        <dbReference type="PROSITE-ProRule" id="PRU00042"/>
    </source>
</evidence>
<feature type="compositionally biased region" description="Low complexity" evidence="18">
    <location>
        <begin position="983"/>
        <end position="1000"/>
    </location>
</feature>
<dbReference type="PANTHER" id="PTHR47222:SF3">
    <property type="entry name" value="ZINC FINGER PROTEIN 532"/>
    <property type="match status" value="1"/>
</dbReference>
<feature type="compositionally biased region" description="Polar residues" evidence="18">
    <location>
        <begin position="750"/>
        <end position="760"/>
    </location>
</feature>
<dbReference type="InterPro" id="IPR045914">
    <property type="entry name" value="Zn532-like"/>
</dbReference>
<dbReference type="Pfam" id="PF25412">
    <property type="entry name" value="zf-C2H2_ZNF592"/>
    <property type="match status" value="1"/>
</dbReference>
<feature type="region of interest" description="Disordered" evidence="18">
    <location>
        <begin position="1117"/>
        <end position="1159"/>
    </location>
</feature>
<evidence type="ECO:0000313" key="20">
    <source>
        <dbReference type="EMBL" id="KAA8584486.1"/>
    </source>
</evidence>
<keyword evidence="6" id="KW-0479">Metal-binding</keyword>
<keyword evidence="9" id="KW-0862">Zinc</keyword>
<organism evidence="20 21">
    <name type="scientific">Etheostoma spectabile</name>
    <name type="common">orangethroat darter</name>
    <dbReference type="NCBI Taxonomy" id="54343"/>
    <lineage>
        <taxon>Eukaryota</taxon>
        <taxon>Metazoa</taxon>
        <taxon>Chordata</taxon>
        <taxon>Craniata</taxon>
        <taxon>Vertebrata</taxon>
        <taxon>Euteleostomi</taxon>
        <taxon>Actinopterygii</taxon>
        <taxon>Neopterygii</taxon>
        <taxon>Teleostei</taxon>
        <taxon>Neoteleostei</taxon>
        <taxon>Acanthomorphata</taxon>
        <taxon>Eupercaria</taxon>
        <taxon>Perciformes</taxon>
        <taxon>Percoidei</taxon>
        <taxon>Percidae</taxon>
        <taxon>Etheostomatinae</taxon>
        <taxon>Etheostoma</taxon>
    </lineage>
</organism>
<evidence type="ECO:0000256" key="5">
    <source>
        <dbReference type="ARBA" id="ARBA00022553"/>
    </source>
</evidence>
<protein>
    <recommendedName>
        <fullName evidence="16">Zinc finger protein 532</fullName>
    </recommendedName>
</protein>
<name>A0A5J5CUZ8_9PERO</name>
<evidence type="ECO:0000256" key="7">
    <source>
        <dbReference type="ARBA" id="ARBA00022737"/>
    </source>
</evidence>
<feature type="region of interest" description="Disordered" evidence="18">
    <location>
        <begin position="729"/>
        <end position="766"/>
    </location>
</feature>
<evidence type="ECO:0000256" key="4">
    <source>
        <dbReference type="ARBA" id="ARBA00022499"/>
    </source>
</evidence>
<evidence type="ECO:0000256" key="9">
    <source>
        <dbReference type="ARBA" id="ARBA00022833"/>
    </source>
</evidence>
<dbReference type="SUPFAM" id="SSF57667">
    <property type="entry name" value="beta-beta-alpha zinc fingers"/>
    <property type="match status" value="2"/>
</dbReference>
<evidence type="ECO:0000256" key="8">
    <source>
        <dbReference type="ARBA" id="ARBA00022771"/>
    </source>
</evidence>
<feature type="domain" description="C2H2-type" evidence="19">
    <location>
        <begin position="656"/>
        <end position="674"/>
    </location>
</feature>
<evidence type="ECO:0000256" key="2">
    <source>
        <dbReference type="ARBA" id="ARBA00004123"/>
    </source>
</evidence>
<dbReference type="PANTHER" id="PTHR47222">
    <property type="entry name" value="ZINC FINGER PROTEIN 532-RELATED"/>
    <property type="match status" value="1"/>
</dbReference>
<dbReference type="Gene3D" id="3.30.160.60">
    <property type="entry name" value="Classic Zinc Finger"/>
    <property type="match status" value="4"/>
</dbReference>
<dbReference type="FunFam" id="3.30.160.60:FF:001446">
    <property type="entry name" value="Zinc finger protein 532"/>
    <property type="match status" value="1"/>
</dbReference>
<dbReference type="InterPro" id="IPR057356">
    <property type="entry name" value="Znf-C2H2_ZNF592"/>
</dbReference>
<keyword evidence="8 17" id="KW-0863">Zinc-finger</keyword>
<dbReference type="FunFam" id="3.30.160.60:FF:000446">
    <property type="entry name" value="Zinc finger protein"/>
    <property type="match status" value="1"/>
</dbReference>
<feature type="region of interest" description="Disordered" evidence="18">
    <location>
        <begin position="185"/>
        <end position="281"/>
    </location>
</feature>
<evidence type="ECO:0000256" key="10">
    <source>
        <dbReference type="ARBA" id="ARBA00022843"/>
    </source>
</evidence>
<dbReference type="EMBL" id="VOFY01000016">
    <property type="protein sequence ID" value="KAA8584486.1"/>
    <property type="molecule type" value="Genomic_DNA"/>
</dbReference>
<accession>A0A5J5CUZ8</accession>
<keyword evidence="12" id="KW-0805">Transcription regulation</keyword>
<dbReference type="PROSITE" id="PS50157">
    <property type="entry name" value="ZINC_FINGER_C2H2_2"/>
    <property type="match status" value="8"/>
</dbReference>
<feature type="domain" description="C2H2-type" evidence="19">
    <location>
        <begin position="1203"/>
        <end position="1231"/>
    </location>
</feature>
<feature type="domain" description="C2H2-type" evidence="19">
    <location>
        <begin position="1044"/>
        <end position="1067"/>
    </location>
</feature>
<feature type="domain" description="C2H2-type" evidence="19">
    <location>
        <begin position="1074"/>
        <end position="1092"/>
    </location>
</feature>
<evidence type="ECO:0000256" key="3">
    <source>
        <dbReference type="ARBA" id="ARBA00006991"/>
    </source>
</evidence>
<feature type="region of interest" description="Disordered" evidence="18">
    <location>
        <begin position="977"/>
        <end position="1034"/>
    </location>
</feature>
<evidence type="ECO:0000256" key="1">
    <source>
        <dbReference type="ARBA" id="ARBA00003767"/>
    </source>
</evidence>
<dbReference type="InterPro" id="IPR036236">
    <property type="entry name" value="Znf_C2H2_sf"/>
</dbReference>
<feature type="compositionally biased region" description="Polar residues" evidence="18">
    <location>
        <begin position="258"/>
        <end position="281"/>
    </location>
</feature>
<evidence type="ECO:0000259" key="19">
    <source>
        <dbReference type="PROSITE" id="PS50157"/>
    </source>
</evidence>
<evidence type="ECO:0000256" key="13">
    <source>
        <dbReference type="ARBA" id="ARBA00023125"/>
    </source>
</evidence>
<dbReference type="Pfam" id="PF16622">
    <property type="entry name" value="zf-C2H2_11"/>
    <property type="match status" value="1"/>
</dbReference>
<dbReference type="InterPro" id="IPR013087">
    <property type="entry name" value="Znf_C2H2_type"/>
</dbReference>
<feature type="domain" description="C2H2-type" evidence="19">
    <location>
        <begin position="910"/>
        <end position="932"/>
    </location>
</feature>
<feature type="region of interest" description="Disordered" evidence="18">
    <location>
        <begin position="384"/>
        <end position="412"/>
    </location>
</feature>
<feature type="compositionally biased region" description="Polar residues" evidence="18">
    <location>
        <begin position="387"/>
        <end position="409"/>
    </location>
</feature>
<comment type="function">
    <text evidence="1">May be involved in transcriptional regulation.</text>
</comment>
<keyword evidence="7" id="KW-0677">Repeat</keyword>
<evidence type="ECO:0000256" key="18">
    <source>
        <dbReference type="SAM" id="MobiDB-lite"/>
    </source>
</evidence>
<evidence type="ECO:0000256" key="6">
    <source>
        <dbReference type="ARBA" id="ARBA00022723"/>
    </source>
</evidence>
<evidence type="ECO:0000256" key="12">
    <source>
        <dbReference type="ARBA" id="ARBA00023015"/>
    </source>
</evidence>
<gene>
    <name evidence="20" type="ORF">FQN60_008271</name>
</gene>
<feature type="compositionally biased region" description="Basic and acidic residues" evidence="18">
    <location>
        <begin position="1240"/>
        <end position="1252"/>
    </location>
</feature>
<feature type="compositionally biased region" description="Polar residues" evidence="18">
    <location>
        <begin position="186"/>
        <end position="201"/>
    </location>
</feature>
<keyword evidence="11" id="KW-0007">Acetylation</keyword>
<feature type="domain" description="C2H2-type" evidence="19">
    <location>
        <begin position="1260"/>
        <end position="1282"/>
    </location>
</feature>
<evidence type="ECO:0000256" key="14">
    <source>
        <dbReference type="ARBA" id="ARBA00023163"/>
    </source>
</evidence>
<keyword evidence="10" id="KW-0832">Ubl conjugation</keyword>
<feature type="domain" description="C2H2-type" evidence="19">
    <location>
        <begin position="875"/>
        <end position="903"/>
    </location>
</feature>
<comment type="similarity">
    <text evidence="3">Belongs to the krueppel C2H2-type zinc-finger protein family.</text>
</comment>
<keyword evidence="5" id="KW-0597">Phosphoprotein</keyword>
<evidence type="ECO:0000313" key="21">
    <source>
        <dbReference type="Proteomes" id="UP000327493"/>
    </source>
</evidence>
<dbReference type="GO" id="GO:0003677">
    <property type="term" value="F:DNA binding"/>
    <property type="evidence" value="ECO:0007669"/>
    <property type="project" value="UniProtKB-KW"/>
</dbReference>